<keyword evidence="1" id="KW-0812">Transmembrane</keyword>
<organism evidence="2 3">
    <name type="scientific">Flaviramulus basaltis</name>
    <dbReference type="NCBI Taxonomy" id="369401"/>
    <lineage>
        <taxon>Bacteria</taxon>
        <taxon>Pseudomonadati</taxon>
        <taxon>Bacteroidota</taxon>
        <taxon>Flavobacteriia</taxon>
        <taxon>Flavobacteriales</taxon>
        <taxon>Flavobacteriaceae</taxon>
        <taxon>Flaviramulus</taxon>
    </lineage>
</organism>
<keyword evidence="3" id="KW-1185">Reference proteome</keyword>
<protein>
    <submittedName>
        <fullName evidence="2">Uncharacterized protein</fullName>
    </submittedName>
</protein>
<keyword evidence="1" id="KW-0472">Membrane</keyword>
<reference evidence="2 3" key="1">
    <citation type="submission" date="2016-10" db="EMBL/GenBank/DDBJ databases">
        <authorList>
            <person name="de Groot N.N."/>
        </authorList>
    </citation>
    <scope>NUCLEOTIDE SEQUENCE [LARGE SCALE GENOMIC DNA]</scope>
    <source>
        <strain evidence="2 3">DSM 18180</strain>
    </source>
</reference>
<dbReference type="Proteomes" id="UP000182544">
    <property type="component" value="Unassembled WGS sequence"/>
</dbReference>
<dbReference type="STRING" id="369401.SAMN05428642_103113"/>
<accession>A0A1K2IMC1</accession>
<gene>
    <name evidence="2" type="ORF">SAMN05428642_103113</name>
</gene>
<feature type="transmembrane region" description="Helical" evidence="1">
    <location>
        <begin position="12"/>
        <end position="32"/>
    </location>
</feature>
<evidence type="ECO:0000256" key="1">
    <source>
        <dbReference type="SAM" id="Phobius"/>
    </source>
</evidence>
<evidence type="ECO:0000313" key="2">
    <source>
        <dbReference type="EMBL" id="SFZ93402.1"/>
    </source>
</evidence>
<keyword evidence="1" id="KW-1133">Transmembrane helix</keyword>
<dbReference type="OrthoDB" id="1004942at2"/>
<dbReference type="EMBL" id="FPKV01000003">
    <property type="protein sequence ID" value="SFZ93402.1"/>
    <property type="molecule type" value="Genomic_DNA"/>
</dbReference>
<sequence>MKGLKVKAGALQLTMFITVVIALLLAAFIILIHTHKRFKIQTDFVKETIANADMGMDYAINNNIRLNDTISLDLKEEDYKTVKVHKDHWGIFEKVISISQIKQNRFKKIALLGASQSKLDRTALYIEDNNRPLVVVGNTKIQGMSYLPKQGVRTGNISGHSYYGNSLIYGPTRTSKTELPKLSSQMLEQIKTIQEQIETLNQEQFIDLDKNRTHQNSFYNPLQVVYSNSDINLSNVSLIGHILVQSKTKIIVEASSKLKDVILVAPEIDIKSNTKGTFQAFASKQITVGTHCKLEFPSALVLIEDAKNDIEVAQSNNQKETPFIKLDKNTEIKGTIIYLGNTKNYKAQVFIDENTEVTGEVYCSQNMEFLGSVFGSVFTSNFIANQSGSSYQNHLYNATISIENLPGEYVGLSFANAKKNIAKWLY</sequence>
<dbReference type="AlphaFoldDB" id="A0A1K2IMC1"/>
<dbReference type="RefSeq" id="WP_072402761.1">
    <property type="nucleotide sequence ID" value="NZ_FPKV01000003.1"/>
</dbReference>
<evidence type="ECO:0000313" key="3">
    <source>
        <dbReference type="Proteomes" id="UP000182544"/>
    </source>
</evidence>
<proteinExistence type="predicted"/>
<name>A0A1K2IMC1_9FLAO</name>